<sequence>MFISSKMRTIIKYSLIGGALGSTALSLQRNQYEWDSIGIVRLSRAAITVFKCGVIYKRDLYGKGFDKKSKEYKELKSVCHKRCAEKLLDLCCANRGVYIKVGQHIAALDYLLPSEYVQTMKVLHSNAPTTDIKDIYKVIKEDLKKDPFEIFESIEPEPLGTASLAQVHKCKLKDGTVLAVKVQHPYVQGNSRIDMKTMEYLVKIMSWIFPEFKFQWLVDESKKNIPQELNFAQEGKNAEKIAEMFKNVEWLKIPAVRWDLSTPRVLTMDFLEGGQVNDLKYIKEHDIDPYEISSKLGKLYSEMIFIHGFVHSDPHPGNILVKKNPKGACDIILLDHGLYATLKDEFRINYANLWLSILDRDRKGMRQFSGNLGISGDIYGLFACMVTGRTWDTIVKGIDKESFSKGEKDFVQQHFTGLLPQISTVLENVNRQMLLILKTNDLMRGIEHTLRTSARMGAFKVMSQCCVHSIYRERYRKCQSKVGKLKITLAEIWALLKIRLYYTFLNLSLFIRN</sequence>
<organism evidence="3 4">
    <name type="scientific">Ceutorhynchus assimilis</name>
    <name type="common">cabbage seed weevil</name>
    <dbReference type="NCBI Taxonomy" id="467358"/>
    <lineage>
        <taxon>Eukaryota</taxon>
        <taxon>Metazoa</taxon>
        <taxon>Ecdysozoa</taxon>
        <taxon>Arthropoda</taxon>
        <taxon>Hexapoda</taxon>
        <taxon>Insecta</taxon>
        <taxon>Pterygota</taxon>
        <taxon>Neoptera</taxon>
        <taxon>Endopterygota</taxon>
        <taxon>Coleoptera</taxon>
        <taxon>Polyphaga</taxon>
        <taxon>Cucujiformia</taxon>
        <taxon>Curculionidae</taxon>
        <taxon>Ceutorhynchinae</taxon>
        <taxon>Ceutorhynchus</taxon>
    </lineage>
</organism>
<dbReference type="PANTHER" id="PTHR43173:SF19">
    <property type="entry name" value="AARF DOMAIN-CONTAINING PROTEIN KINASE 1"/>
    <property type="match status" value="1"/>
</dbReference>
<evidence type="ECO:0000313" key="4">
    <source>
        <dbReference type="Proteomes" id="UP001152799"/>
    </source>
</evidence>
<evidence type="ECO:0000259" key="2">
    <source>
        <dbReference type="Pfam" id="PF03109"/>
    </source>
</evidence>
<dbReference type="InterPro" id="IPR011009">
    <property type="entry name" value="Kinase-like_dom_sf"/>
</dbReference>
<name>A0A9N9MPB7_9CUCU</name>
<comment type="similarity">
    <text evidence="1">Belongs to the protein kinase superfamily. ADCK protein kinase family.</text>
</comment>
<dbReference type="AlphaFoldDB" id="A0A9N9MPB7"/>
<dbReference type="GO" id="GO:0007005">
    <property type="term" value="P:mitochondrion organization"/>
    <property type="evidence" value="ECO:0007669"/>
    <property type="project" value="TreeGrafter"/>
</dbReference>
<reference evidence="3" key="1">
    <citation type="submission" date="2022-01" db="EMBL/GenBank/DDBJ databases">
        <authorList>
            <person name="King R."/>
        </authorList>
    </citation>
    <scope>NUCLEOTIDE SEQUENCE</scope>
</reference>
<feature type="domain" description="ABC1 atypical kinase-like" evidence="2">
    <location>
        <begin position="123"/>
        <end position="367"/>
    </location>
</feature>
<dbReference type="InterPro" id="IPR045307">
    <property type="entry name" value="ADCK1_dom"/>
</dbReference>
<dbReference type="CDD" id="cd13969">
    <property type="entry name" value="ADCK1-like"/>
    <property type="match status" value="1"/>
</dbReference>
<dbReference type="GO" id="GO:0055088">
    <property type="term" value="P:lipid homeostasis"/>
    <property type="evidence" value="ECO:0007669"/>
    <property type="project" value="TreeGrafter"/>
</dbReference>
<proteinExistence type="inferred from homology"/>
<dbReference type="EMBL" id="OU892281">
    <property type="protein sequence ID" value="CAG9768815.1"/>
    <property type="molecule type" value="Genomic_DNA"/>
</dbReference>
<dbReference type="InterPro" id="IPR051130">
    <property type="entry name" value="Mito_struct-func_regulator"/>
</dbReference>
<dbReference type="InterPro" id="IPR004147">
    <property type="entry name" value="ABC1_dom"/>
</dbReference>
<dbReference type="Gene3D" id="1.10.510.10">
    <property type="entry name" value="Transferase(Phosphotransferase) domain 1"/>
    <property type="match status" value="1"/>
</dbReference>
<evidence type="ECO:0000313" key="3">
    <source>
        <dbReference type="EMBL" id="CAG9768815.1"/>
    </source>
</evidence>
<dbReference type="GO" id="GO:0005743">
    <property type="term" value="C:mitochondrial inner membrane"/>
    <property type="evidence" value="ECO:0007669"/>
    <property type="project" value="TreeGrafter"/>
</dbReference>
<dbReference type="Pfam" id="PF03109">
    <property type="entry name" value="ABC1"/>
    <property type="match status" value="1"/>
</dbReference>
<evidence type="ECO:0000256" key="1">
    <source>
        <dbReference type="ARBA" id="ARBA00009670"/>
    </source>
</evidence>
<accession>A0A9N9MPB7</accession>
<dbReference type="SUPFAM" id="SSF56112">
    <property type="entry name" value="Protein kinase-like (PK-like)"/>
    <property type="match status" value="1"/>
</dbReference>
<protein>
    <recommendedName>
        <fullName evidence="2">ABC1 atypical kinase-like domain-containing protein</fullName>
    </recommendedName>
</protein>
<gene>
    <name evidence="3" type="ORF">CEUTPL_LOCUS9337</name>
</gene>
<keyword evidence="4" id="KW-1185">Reference proteome</keyword>
<dbReference type="Proteomes" id="UP001152799">
    <property type="component" value="Chromosome 5"/>
</dbReference>
<dbReference type="PANTHER" id="PTHR43173">
    <property type="entry name" value="ABC1 FAMILY PROTEIN"/>
    <property type="match status" value="1"/>
</dbReference>
<dbReference type="OrthoDB" id="427480at2759"/>